<organism evidence="1 2">
    <name type="scientific">Arthrobacter ginkgonis</name>
    <dbReference type="NCBI Taxonomy" id="1630594"/>
    <lineage>
        <taxon>Bacteria</taxon>
        <taxon>Bacillati</taxon>
        <taxon>Actinomycetota</taxon>
        <taxon>Actinomycetes</taxon>
        <taxon>Micrococcales</taxon>
        <taxon>Micrococcaceae</taxon>
        <taxon>Arthrobacter</taxon>
    </lineage>
</organism>
<dbReference type="EMBL" id="BAABEO010000012">
    <property type="protein sequence ID" value="GAA3682023.1"/>
    <property type="molecule type" value="Genomic_DNA"/>
</dbReference>
<proteinExistence type="predicted"/>
<keyword evidence="2" id="KW-1185">Reference proteome</keyword>
<gene>
    <name evidence="1" type="ORF">GCM10023081_20150</name>
</gene>
<accession>A0ABP7CAP0</accession>
<dbReference type="Proteomes" id="UP001500752">
    <property type="component" value="Unassembled WGS sequence"/>
</dbReference>
<name>A0ABP7CAP0_9MICC</name>
<evidence type="ECO:0000313" key="2">
    <source>
        <dbReference type="Proteomes" id="UP001500752"/>
    </source>
</evidence>
<evidence type="ECO:0000313" key="1">
    <source>
        <dbReference type="EMBL" id="GAA3682023.1"/>
    </source>
</evidence>
<sequence>MNQHTAPQPISAGSRVRDRVTGKTGTLRSYYGISALVEWDELLNEDDVTRVISIPTADLMLVEARSYLHPEWCSHTSYCAPNDIDSVHESTPATLTRPAANHGIDTGAEYSVQAQWMRYNGTPGDELFLAFDSEMQDGEVAFSASASRIRELAKWLEAQADAFELARVKEAGK</sequence>
<reference evidence="2" key="1">
    <citation type="journal article" date="2019" name="Int. J. Syst. Evol. Microbiol.">
        <title>The Global Catalogue of Microorganisms (GCM) 10K type strain sequencing project: providing services to taxonomists for standard genome sequencing and annotation.</title>
        <authorList>
            <consortium name="The Broad Institute Genomics Platform"/>
            <consortium name="The Broad Institute Genome Sequencing Center for Infectious Disease"/>
            <person name="Wu L."/>
            <person name="Ma J."/>
        </authorList>
    </citation>
    <scope>NUCLEOTIDE SEQUENCE [LARGE SCALE GENOMIC DNA]</scope>
    <source>
        <strain evidence="2">JCM 30742</strain>
    </source>
</reference>
<comment type="caution">
    <text evidence="1">The sequence shown here is derived from an EMBL/GenBank/DDBJ whole genome shotgun (WGS) entry which is preliminary data.</text>
</comment>
<protein>
    <submittedName>
        <fullName evidence="1">Uncharacterized protein</fullName>
    </submittedName>
</protein>